<dbReference type="SUPFAM" id="SSF56214">
    <property type="entry name" value="4'-phosphopantetheinyl transferase"/>
    <property type="match status" value="2"/>
</dbReference>
<dbReference type="InterPro" id="IPR037143">
    <property type="entry name" value="4-PPantetheinyl_Trfase_dom_sf"/>
</dbReference>
<dbReference type="InterPro" id="IPR050559">
    <property type="entry name" value="P-Pant_transferase_sf"/>
</dbReference>
<feature type="domain" description="4'-phosphopantetheinyl transferase" evidence="4">
    <location>
        <begin position="181"/>
        <end position="278"/>
    </location>
</feature>
<protein>
    <recommendedName>
        <fullName evidence="1">holo-[acyl-carrier-protein] synthase</fullName>
        <ecNumber evidence="1">2.7.8.7</ecNumber>
    </recommendedName>
</protein>
<dbReference type="OrthoDB" id="26719at2759"/>
<dbReference type="eggNOG" id="KOG0945">
    <property type="taxonomic scope" value="Eukaryota"/>
</dbReference>
<reference evidence="6 7" key="1">
    <citation type="submission" date="2011-10" db="EMBL/GenBank/DDBJ databases">
        <authorList>
            <person name="Genoscope - CEA"/>
        </authorList>
    </citation>
    <scope>NUCLEOTIDE SEQUENCE [LARGE SCALE GENOMIC DNA]</scope>
    <source>
        <strain evidence="6 7">RCC 1105</strain>
    </source>
</reference>
<sequence length="433" mass="48890">MNGANGAFLTNAEPRKGDTTTSENASFCKNTFRWVVDIDQWHPIEEHEGREFQFLLNLIQQEDEREQVLKYYHFADKKRALVSRLMTRAACAKARGCKFEEVIIGRTKGRKPFFKNVHEVAARTTTTNNGGSSSISNGNATMTMMRDGGRIGIANAPNFNFNVSHEGKYVALVSEPYAICGVDVAAPDQLRLGNRSISAIEEIFETFDTTLHPKEKAQILKQNGLSSQLSRFRQIWSLKEAWSKCMGTGLGAKFASAEFTISQDVEAAVNANNDNDDDDKVKSTKQQNANVQIDDKKDFGGAWTATISVDGVNEIGQRDENWSFYLHPFPPLEDVYDIPDDETHWITVARGPTSCVVDAHGEFWKTLKAKNIESNEQKDTWTRDIWRRAPSFRMLRVADLVPEELRYRFQCLVKEEENCERVLESIAATAIVK</sequence>
<dbReference type="AlphaFoldDB" id="K8EQ04"/>
<dbReference type="Pfam" id="PF22624">
    <property type="entry name" value="AASDHPPT_N"/>
    <property type="match status" value="1"/>
</dbReference>
<gene>
    <name evidence="6" type="ORF">Bathy01g04660</name>
</gene>
<dbReference type="KEGG" id="bpg:Bathy01g04660"/>
<dbReference type="Proteomes" id="UP000198341">
    <property type="component" value="Chromosome 1"/>
</dbReference>
<dbReference type="InterPro" id="IPR008278">
    <property type="entry name" value="4-PPantetheinyl_Trfase_dom"/>
</dbReference>
<proteinExistence type="predicted"/>
<evidence type="ECO:0000256" key="2">
    <source>
        <dbReference type="ARBA" id="ARBA00022679"/>
    </source>
</evidence>
<name>K8EQ04_9CHLO</name>
<dbReference type="EC" id="2.7.8.7" evidence="1"/>
<dbReference type="GeneID" id="19018201"/>
<evidence type="ECO:0000259" key="5">
    <source>
        <dbReference type="Pfam" id="PF22624"/>
    </source>
</evidence>
<dbReference type="Gene3D" id="3.90.470.20">
    <property type="entry name" value="4'-phosphopantetheinyl transferase domain"/>
    <property type="match status" value="1"/>
</dbReference>
<dbReference type="RefSeq" id="XP_007515606.1">
    <property type="nucleotide sequence ID" value="XM_007515544.1"/>
</dbReference>
<dbReference type="Pfam" id="PF01648">
    <property type="entry name" value="ACPS"/>
    <property type="match status" value="1"/>
</dbReference>
<keyword evidence="7" id="KW-1185">Reference proteome</keyword>
<keyword evidence="2" id="KW-0808">Transferase</keyword>
<evidence type="ECO:0000256" key="3">
    <source>
        <dbReference type="SAM" id="MobiDB-lite"/>
    </source>
</evidence>
<accession>K8EQ04</accession>
<dbReference type="GO" id="GO:0000287">
    <property type="term" value="F:magnesium ion binding"/>
    <property type="evidence" value="ECO:0007669"/>
    <property type="project" value="InterPro"/>
</dbReference>
<evidence type="ECO:0000256" key="1">
    <source>
        <dbReference type="ARBA" id="ARBA00013172"/>
    </source>
</evidence>
<feature type="domain" description="4'-phosphopantetheinyl transferase N-terminal" evidence="5">
    <location>
        <begin position="40"/>
        <end position="120"/>
    </location>
</feature>
<dbReference type="GO" id="GO:0019878">
    <property type="term" value="P:lysine biosynthetic process via aminoadipic acid"/>
    <property type="evidence" value="ECO:0007669"/>
    <property type="project" value="TreeGrafter"/>
</dbReference>
<dbReference type="GO" id="GO:0008897">
    <property type="term" value="F:holo-[acyl-carrier-protein] synthase activity"/>
    <property type="evidence" value="ECO:0007669"/>
    <property type="project" value="UniProtKB-EC"/>
</dbReference>
<evidence type="ECO:0000259" key="4">
    <source>
        <dbReference type="Pfam" id="PF01648"/>
    </source>
</evidence>
<evidence type="ECO:0000313" key="6">
    <source>
        <dbReference type="EMBL" id="CCO14485.1"/>
    </source>
</evidence>
<evidence type="ECO:0000313" key="7">
    <source>
        <dbReference type="Proteomes" id="UP000198341"/>
    </source>
</evidence>
<dbReference type="GO" id="GO:0005829">
    <property type="term" value="C:cytosol"/>
    <property type="evidence" value="ECO:0007669"/>
    <property type="project" value="TreeGrafter"/>
</dbReference>
<feature type="region of interest" description="Disordered" evidence="3">
    <location>
        <begin position="1"/>
        <end position="23"/>
    </location>
</feature>
<organism evidence="6 7">
    <name type="scientific">Bathycoccus prasinos</name>
    <dbReference type="NCBI Taxonomy" id="41875"/>
    <lineage>
        <taxon>Eukaryota</taxon>
        <taxon>Viridiplantae</taxon>
        <taxon>Chlorophyta</taxon>
        <taxon>Mamiellophyceae</taxon>
        <taxon>Mamiellales</taxon>
        <taxon>Bathycoccaceae</taxon>
        <taxon>Bathycoccus</taxon>
    </lineage>
</organism>
<dbReference type="STRING" id="41875.K8EQ04"/>
<dbReference type="InterPro" id="IPR055066">
    <property type="entry name" value="AASDHPPT_N"/>
</dbReference>
<dbReference type="PANTHER" id="PTHR12215:SF10">
    <property type="entry name" value="L-AMINOADIPATE-SEMIALDEHYDE DEHYDROGENASE-PHOSPHOPANTETHEINYL TRANSFERASE"/>
    <property type="match status" value="1"/>
</dbReference>
<dbReference type="PANTHER" id="PTHR12215">
    <property type="entry name" value="PHOSPHOPANTETHEINE TRANSFERASE"/>
    <property type="match status" value="1"/>
</dbReference>
<dbReference type="EMBL" id="FO082278">
    <property type="protein sequence ID" value="CCO14485.1"/>
    <property type="molecule type" value="Genomic_DNA"/>
</dbReference>